<name>A0A061D7J4_BABBI</name>
<dbReference type="EMBL" id="LK391708">
    <property type="protein sequence ID" value="CDR94854.1"/>
    <property type="molecule type" value="Genomic_DNA"/>
</dbReference>
<keyword evidence="1" id="KW-0812">Transmembrane</keyword>
<accession>A0A061D7J4</accession>
<gene>
    <name evidence="2" type="ORF">BBBOND_0200110</name>
</gene>
<keyword evidence="3" id="KW-1185">Reference proteome</keyword>
<evidence type="ECO:0000256" key="1">
    <source>
        <dbReference type="SAM" id="Phobius"/>
    </source>
</evidence>
<sequence>MGIVNRQLAEGVRGIMLSSKLGQMGNCLGCSKPQCKGDNAKCRGIAFACVLAGTILLIAFVVLVFYTLGIFHNKSLGTIFAEIRDGFRSSKPKLQ</sequence>
<keyword evidence="1" id="KW-0472">Membrane</keyword>
<dbReference type="KEGG" id="bbig:BBBOND_0200110"/>
<organism evidence="2 3">
    <name type="scientific">Babesia bigemina</name>
    <dbReference type="NCBI Taxonomy" id="5866"/>
    <lineage>
        <taxon>Eukaryota</taxon>
        <taxon>Sar</taxon>
        <taxon>Alveolata</taxon>
        <taxon>Apicomplexa</taxon>
        <taxon>Aconoidasida</taxon>
        <taxon>Piroplasmida</taxon>
        <taxon>Babesiidae</taxon>
        <taxon>Babesia</taxon>
    </lineage>
</organism>
<proteinExistence type="predicted"/>
<evidence type="ECO:0000313" key="2">
    <source>
        <dbReference type="EMBL" id="CDR94854.1"/>
    </source>
</evidence>
<reference evidence="3" key="1">
    <citation type="submission" date="2014-06" db="EMBL/GenBank/DDBJ databases">
        <authorList>
            <person name="Aslett M."/>
            <person name="De Silva N."/>
        </authorList>
    </citation>
    <scope>NUCLEOTIDE SEQUENCE [LARGE SCALE GENOMIC DNA]</scope>
    <source>
        <strain evidence="3">Bond</strain>
    </source>
</reference>
<evidence type="ECO:0000313" key="3">
    <source>
        <dbReference type="Proteomes" id="UP000033188"/>
    </source>
</evidence>
<protein>
    <submittedName>
        <fullName evidence="2">Uncharacterized protein</fullName>
    </submittedName>
</protein>
<dbReference type="Proteomes" id="UP000033188">
    <property type="component" value="Chromosome 2"/>
</dbReference>
<dbReference type="VEuPathDB" id="PiroplasmaDB:BBBOND_0200110"/>
<dbReference type="RefSeq" id="XP_012767040.1">
    <property type="nucleotide sequence ID" value="XM_012911586.1"/>
</dbReference>
<keyword evidence="1" id="KW-1133">Transmembrane helix</keyword>
<dbReference type="AlphaFoldDB" id="A0A061D7J4"/>
<feature type="transmembrane region" description="Helical" evidence="1">
    <location>
        <begin position="45"/>
        <end position="68"/>
    </location>
</feature>
<dbReference type="GeneID" id="24563395"/>